<dbReference type="AlphaFoldDB" id="A0A2I0R4R4"/>
<dbReference type="OrthoDB" id="1186563at2"/>
<keyword evidence="3" id="KW-1185">Reference proteome</keyword>
<organism evidence="2 3">
    <name type="scientific">Brumimicrobium salinarum</name>
    <dbReference type="NCBI Taxonomy" id="2058658"/>
    <lineage>
        <taxon>Bacteria</taxon>
        <taxon>Pseudomonadati</taxon>
        <taxon>Bacteroidota</taxon>
        <taxon>Flavobacteriia</taxon>
        <taxon>Flavobacteriales</taxon>
        <taxon>Crocinitomicaceae</taxon>
        <taxon>Brumimicrobium</taxon>
    </lineage>
</organism>
<accession>A0A2I0R4R4</accession>
<evidence type="ECO:0008006" key="4">
    <source>
        <dbReference type="Google" id="ProtNLM"/>
    </source>
</evidence>
<protein>
    <recommendedName>
        <fullName evidence="4">Type IX secretion system membrane protein PorP/SprF</fullName>
    </recommendedName>
</protein>
<dbReference type="Proteomes" id="UP000236654">
    <property type="component" value="Unassembled WGS sequence"/>
</dbReference>
<evidence type="ECO:0000313" key="2">
    <source>
        <dbReference type="EMBL" id="PKR81539.1"/>
    </source>
</evidence>
<dbReference type="InterPro" id="IPR019861">
    <property type="entry name" value="PorP/SprF_Bacteroidetes"/>
</dbReference>
<feature type="chain" id="PRO_5014120914" description="Type IX secretion system membrane protein PorP/SprF" evidence="1">
    <location>
        <begin position="19"/>
        <end position="333"/>
    </location>
</feature>
<dbReference type="Pfam" id="PF11751">
    <property type="entry name" value="PorP_SprF"/>
    <property type="match status" value="1"/>
</dbReference>
<dbReference type="RefSeq" id="WP_101333553.1">
    <property type="nucleotide sequence ID" value="NZ_PJNI01000002.1"/>
</dbReference>
<name>A0A2I0R4R4_9FLAO</name>
<comment type="caution">
    <text evidence="2">The sequence shown here is derived from an EMBL/GenBank/DDBJ whole genome shotgun (WGS) entry which is preliminary data.</text>
</comment>
<evidence type="ECO:0000256" key="1">
    <source>
        <dbReference type="SAM" id="SignalP"/>
    </source>
</evidence>
<proteinExistence type="predicted"/>
<sequence>MKFIFLALAIILSSFVFGQQGKNFSMFFNNNMQHNPAAVGTQNNDLKVFANFRYQYLTVTDKPFQTISASGEAKLLKSRERNGYLGIGASFINDMSGDGRYMVNNISVPIAYHIFFNENNSISLGVAPGLYQRSLGGGNLTWGSQWNGYEFNQGMPPEAIGNTSTANFDLGAGLFYKFQSSPSNKVYVGFSTQHILEPDMRFNVGDDLYRRYIGQFGMSHRFDMSYFGISPNVLAAFQGPNQNIIFGSNFDFYLQEPSLRTLFYTPTVFSFGIYHRLKQSIIANFQFSFKGMTISAAYDTNINAMLPASKSVGGFEVSFIYDIMLNRKARFIY</sequence>
<keyword evidence="1" id="KW-0732">Signal</keyword>
<dbReference type="NCBIfam" id="TIGR03519">
    <property type="entry name" value="T9SS_PorP_fam"/>
    <property type="match status" value="1"/>
</dbReference>
<dbReference type="EMBL" id="PJNI01000002">
    <property type="protein sequence ID" value="PKR81539.1"/>
    <property type="molecule type" value="Genomic_DNA"/>
</dbReference>
<reference evidence="2 3" key="1">
    <citation type="submission" date="2017-12" db="EMBL/GenBank/DDBJ databases">
        <title>The draft genome sequence of Brumimicrobium saltpan LHR20.</title>
        <authorList>
            <person name="Do Z.-J."/>
            <person name="Luo H.-R."/>
        </authorList>
    </citation>
    <scope>NUCLEOTIDE SEQUENCE [LARGE SCALE GENOMIC DNA]</scope>
    <source>
        <strain evidence="2 3">LHR20</strain>
    </source>
</reference>
<gene>
    <name evidence="2" type="ORF">CW751_03160</name>
</gene>
<feature type="signal peptide" evidence="1">
    <location>
        <begin position="1"/>
        <end position="18"/>
    </location>
</feature>
<evidence type="ECO:0000313" key="3">
    <source>
        <dbReference type="Proteomes" id="UP000236654"/>
    </source>
</evidence>